<evidence type="ECO:0000313" key="6">
    <source>
        <dbReference type="EMBL" id="CEM32065.1"/>
    </source>
</evidence>
<dbReference type="GO" id="GO:0015031">
    <property type="term" value="P:protein transport"/>
    <property type="evidence" value="ECO:0007669"/>
    <property type="project" value="UniProtKB-KW"/>
</dbReference>
<dbReference type="InterPro" id="IPR016024">
    <property type="entry name" value="ARM-type_fold"/>
</dbReference>
<evidence type="ECO:0000256" key="1">
    <source>
        <dbReference type="ARBA" id="ARBA00010394"/>
    </source>
</evidence>
<comment type="similarity">
    <text evidence="1">Belongs to the importin alpha family.</text>
</comment>
<evidence type="ECO:0008006" key="8">
    <source>
        <dbReference type="Google" id="ProtNLM"/>
    </source>
</evidence>
<evidence type="ECO:0000256" key="4">
    <source>
        <dbReference type="PROSITE-ProRule" id="PRU00259"/>
    </source>
</evidence>
<organism evidence="6 7">
    <name type="scientific">Vitrella brassicaformis (strain CCMP3155)</name>
    <dbReference type="NCBI Taxonomy" id="1169540"/>
    <lineage>
        <taxon>Eukaryota</taxon>
        <taxon>Sar</taxon>
        <taxon>Alveolata</taxon>
        <taxon>Colpodellida</taxon>
        <taxon>Vitrellaceae</taxon>
        <taxon>Vitrella</taxon>
    </lineage>
</organism>
<dbReference type="Pfam" id="PF00514">
    <property type="entry name" value="Arm"/>
    <property type="match status" value="2"/>
</dbReference>
<keyword evidence="3" id="KW-0653">Protein transport</keyword>
<sequence>MESAGSAPSHPSPQAVLAKACVLHDAIRTREAYDHTMKQREPVDADIAVVMTGICHLIASASDPQLQVPKLAAKALGLLADRHVAAVVDAGAIPPLVQLVSSSVDDVCGEAICALGHIAGGSVTHRELVLAAGILEPLLKVLRESSHTPVLRIGAWLLVHVHCREPSYPLADFAPFVAVLLNHIGQPEQDQGVLECALTVLTQVSEDELRHAVRAMGLCGRLVELLAHDILTVRRPASWLVALVAGGTDADRDALVECGAMASIKTLLESAEADVNGAACLTAINMTTGTTAHRQAVIDADLVPVLINVAAGGEADLSINQMAATAIGNIARGSQQQTEHVAEFGGIQPLCDLLEGTAGLQQHNFIVVTLPTLDKILAVGRQKQAEEGLPDNTYGTLVEQAGGVDKVAALQTHSDVGIAVKAAMVVAKYFPDRFHGQRLTALIQEGVIQVVRQPGGGEDDQATQVGDDGSDGDSYGEREVEVDGQLEGDSGEAGEER</sequence>
<gene>
    <name evidence="6" type="ORF">Vbra_23079</name>
</gene>
<dbReference type="PANTHER" id="PTHR23316">
    <property type="entry name" value="IMPORTIN ALPHA"/>
    <property type="match status" value="1"/>
</dbReference>
<dbReference type="AlphaFoldDB" id="A0A0G4GP54"/>
<dbReference type="InterPro" id="IPR000225">
    <property type="entry name" value="Armadillo"/>
</dbReference>
<protein>
    <recommendedName>
        <fullName evidence="8">Importin subunit alpha</fullName>
    </recommendedName>
</protein>
<keyword evidence="2" id="KW-0813">Transport</keyword>
<dbReference type="STRING" id="1169540.A0A0G4GP54"/>
<reference evidence="6 7" key="1">
    <citation type="submission" date="2014-11" db="EMBL/GenBank/DDBJ databases">
        <authorList>
            <person name="Zhu J."/>
            <person name="Qi W."/>
            <person name="Song R."/>
        </authorList>
    </citation>
    <scope>NUCLEOTIDE SEQUENCE [LARGE SCALE GENOMIC DNA]</scope>
</reference>
<dbReference type="SMART" id="SM00185">
    <property type="entry name" value="ARM"/>
    <property type="match status" value="5"/>
</dbReference>
<dbReference type="InterPro" id="IPR032413">
    <property type="entry name" value="Arm_3"/>
</dbReference>
<proteinExistence type="inferred from homology"/>
<dbReference type="InterPro" id="IPR011989">
    <property type="entry name" value="ARM-like"/>
</dbReference>
<evidence type="ECO:0000256" key="5">
    <source>
        <dbReference type="SAM" id="MobiDB-lite"/>
    </source>
</evidence>
<evidence type="ECO:0000256" key="2">
    <source>
        <dbReference type="ARBA" id="ARBA00022448"/>
    </source>
</evidence>
<dbReference type="InParanoid" id="A0A0G4GP54"/>
<dbReference type="Pfam" id="PF16186">
    <property type="entry name" value="Arm_3"/>
    <property type="match status" value="1"/>
</dbReference>
<dbReference type="VEuPathDB" id="CryptoDB:Vbra_23079"/>
<evidence type="ECO:0000313" key="7">
    <source>
        <dbReference type="Proteomes" id="UP000041254"/>
    </source>
</evidence>
<dbReference type="Proteomes" id="UP000041254">
    <property type="component" value="Unassembled WGS sequence"/>
</dbReference>
<feature type="region of interest" description="Disordered" evidence="5">
    <location>
        <begin position="453"/>
        <end position="497"/>
    </location>
</feature>
<dbReference type="SUPFAM" id="SSF48371">
    <property type="entry name" value="ARM repeat"/>
    <property type="match status" value="1"/>
</dbReference>
<evidence type="ECO:0000256" key="3">
    <source>
        <dbReference type="ARBA" id="ARBA00022927"/>
    </source>
</evidence>
<keyword evidence="7" id="KW-1185">Reference proteome</keyword>
<dbReference type="PhylomeDB" id="A0A0G4GP54"/>
<dbReference type="Gene3D" id="1.25.10.10">
    <property type="entry name" value="Leucine-rich Repeat Variant"/>
    <property type="match status" value="1"/>
</dbReference>
<name>A0A0G4GP54_VITBC</name>
<feature type="repeat" description="ARM" evidence="4">
    <location>
        <begin position="91"/>
        <end position="133"/>
    </location>
</feature>
<accession>A0A0G4GP54</accession>
<dbReference type="PROSITE" id="PS50176">
    <property type="entry name" value="ARM_REPEAT"/>
    <property type="match status" value="1"/>
</dbReference>
<feature type="compositionally biased region" description="Acidic residues" evidence="5">
    <location>
        <begin position="482"/>
        <end position="497"/>
    </location>
</feature>
<dbReference type="EMBL" id="CDMY01000744">
    <property type="protein sequence ID" value="CEM32065.1"/>
    <property type="molecule type" value="Genomic_DNA"/>
</dbReference>